<dbReference type="GO" id="GO:0032259">
    <property type="term" value="P:methylation"/>
    <property type="evidence" value="ECO:0007669"/>
    <property type="project" value="UniProtKB-KW"/>
</dbReference>
<dbReference type="OrthoDB" id="5289726at2"/>
<dbReference type="Pfam" id="PF10017">
    <property type="entry name" value="Methyltransf_33"/>
    <property type="match status" value="1"/>
</dbReference>
<dbReference type="PANTHER" id="PTHR43397">
    <property type="entry name" value="ERGOTHIONEINE BIOSYNTHESIS PROTEIN 1"/>
    <property type="match status" value="1"/>
</dbReference>
<proteinExistence type="predicted"/>
<dbReference type="InterPro" id="IPR051128">
    <property type="entry name" value="EgtD_Methyltrsf_superfamily"/>
</dbReference>
<protein>
    <submittedName>
        <fullName evidence="4">Dimethylhistidine N-methyltransferase</fullName>
    </submittedName>
</protein>
<dbReference type="InterPro" id="IPR019257">
    <property type="entry name" value="MeTrfase_dom"/>
</dbReference>
<dbReference type="RefSeq" id="WP_109616719.1">
    <property type="nucleotide sequence ID" value="NZ_QGDO01000002.1"/>
</dbReference>
<name>A0A315ZB46_SEDFL</name>
<evidence type="ECO:0000256" key="2">
    <source>
        <dbReference type="ARBA" id="ARBA00022679"/>
    </source>
</evidence>
<keyword evidence="5" id="KW-1185">Reference proteome</keyword>
<dbReference type="EMBL" id="QGDO01000002">
    <property type="protein sequence ID" value="PWJ42580.1"/>
    <property type="molecule type" value="Genomic_DNA"/>
</dbReference>
<evidence type="ECO:0000313" key="5">
    <source>
        <dbReference type="Proteomes" id="UP000245535"/>
    </source>
</evidence>
<dbReference type="InterPro" id="IPR029063">
    <property type="entry name" value="SAM-dependent_MTases_sf"/>
</dbReference>
<accession>A0A315ZB46</accession>
<keyword evidence="1 4" id="KW-0489">Methyltransferase</keyword>
<dbReference type="PANTHER" id="PTHR43397:SF1">
    <property type="entry name" value="ERGOTHIONEINE BIOSYNTHESIS PROTEIN 1"/>
    <property type="match status" value="1"/>
</dbReference>
<sequence>MAIYRNKISEINLSEFGKEVLEGFSQSPKSISSKFFYNDKGSQIFREIMDMPEYYLTNCEFEILQNKGNTIFEACQFDQTYRVVELGAGDGLKTTELLRHFLTQDLSFNFSPIDISSGAIQTLEAKLKKSLPKLKFDSLIGDYYKELHKLSQTGTPTLLLFLGSNIGNYKDSEVIDLLKLFASNLKKGDKLLTGFDLKKNPQTIKLAYDDPKGITRAFNMNLLDRMQEELGAEIDQSKFDFYSHYDPISGEVKSYLVSIEKQDIFFRNLQQHISFEKNELIYTELSKKYDLEQIEKLAAQTGFEVVEHFFDSKGYFVDSLWKRS</sequence>
<dbReference type="AlphaFoldDB" id="A0A315ZB46"/>
<evidence type="ECO:0000313" key="4">
    <source>
        <dbReference type="EMBL" id="PWJ42580.1"/>
    </source>
</evidence>
<comment type="caution">
    <text evidence="4">The sequence shown here is derived from an EMBL/GenBank/DDBJ whole genome shotgun (WGS) entry which is preliminary data.</text>
</comment>
<reference evidence="4 5" key="1">
    <citation type="submission" date="2018-03" db="EMBL/GenBank/DDBJ databases">
        <title>Genomic Encyclopedia of Archaeal and Bacterial Type Strains, Phase II (KMG-II): from individual species to whole genera.</title>
        <authorList>
            <person name="Goeker M."/>
        </authorList>
    </citation>
    <scope>NUCLEOTIDE SEQUENCE [LARGE SCALE GENOMIC DNA]</scope>
    <source>
        <strain evidence="4 5">DSM 28229</strain>
    </source>
</reference>
<gene>
    <name evidence="4" type="ORF">BC781_102123</name>
</gene>
<dbReference type="GO" id="GO:0008168">
    <property type="term" value="F:methyltransferase activity"/>
    <property type="evidence" value="ECO:0007669"/>
    <property type="project" value="UniProtKB-KW"/>
</dbReference>
<keyword evidence="2 4" id="KW-0808">Transferase</keyword>
<feature type="domain" description="Histidine-specific methyltransferase SAM-dependent" evidence="3">
    <location>
        <begin position="17"/>
        <end position="322"/>
    </location>
</feature>
<dbReference type="Proteomes" id="UP000245535">
    <property type="component" value="Unassembled WGS sequence"/>
</dbReference>
<dbReference type="SUPFAM" id="SSF53335">
    <property type="entry name" value="S-adenosyl-L-methionine-dependent methyltransferases"/>
    <property type="match status" value="1"/>
</dbReference>
<dbReference type="InterPro" id="IPR017804">
    <property type="entry name" value="MeTrfase_EgtD-like"/>
</dbReference>
<evidence type="ECO:0000259" key="3">
    <source>
        <dbReference type="Pfam" id="PF10017"/>
    </source>
</evidence>
<dbReference type="PIRSF" id="PIRSF018005">
    <property type="entry name" value="UCP018005"/>
    <property type="match status" value="1"/>
</dbReference>
<organism evidence="4 5">
    <name type="scientific">Sediminitomix flava</name>
    <dbReference type="NCBI Taxonomy" id="379075"/>
    <lineage>
        <taxon>Bacteria</taxon>
        <taxon>Pseudomonadati</taxon>
        <taxon>Bacteroidota</taxon>
        <taxon>Cytophagia</taxon>
        <taxon>Cytophagales</taxon>
        <taxon>Flammeovirgaceae</taxon>
        <taxon>Sediminitomix</taxon>
    </lineage>
</organism>
<evidence type="ECO:0000256" key="1">
    <source>
        <dbReference type="ARBA" id="ARBA00022603"/>
    </source>
</evidence>
<dbReference type="Gene3D" id="3.40.50.150">
    <property type="entry name" value="Vaccinia Virus protein VP39"/>
    <property type="match status" value="1"/>
</dbReference>